<evidence type="ECO:0000313" key="6">
    <source>
        <dbReference type="Proteomes" id="UP000199648"/>
    </source>
</evidence>
<evidence type="ECO:0000256" key="1">
    <source>
        <dbReference type="ARBA" id="ARBA00022475"/>
    </source>
</evidence>
<dbReference type="AlphaFoldDB" id="A0A1G5QC47"/>
<dbReference type="InterPro" id="IPR035932">
    <property type="entry name" value="HflD-like_sf"/>
</dbReference>
<dbReference type="PANTHER" id="PTHR38100">
    <property type="entry name" value="HIGH FREQUENCY LYSOGENIZATION PROTEIN HFLD"/>
    <property type="match status" value="1"/>
</dbReference>
<dbReference type="Pfam" id="PF04356">
    <property type="entry name" value="DUF489"/>
    <property type="match status" value="1"/>
</dbReference>
<dbReference type="SUPFAM" id="SSF101322">
    <property type="entry name" value="YcfC-like"/>
    <property type="match status" value="1"/>
</dbReference>
<dbReference type="GO" id="GO:0005886">
    <property type="term" value="C:plasma membrane"/>
    <property type="evidence" value="ECO:0007669"/>
    <property type="project" value="UniProtKB-SubCell"/>
</dbReference>
<reference evidence="5 6" key="1">
    <citation type="submission" date="2016-10" db="EMBL/GenBank/DDBJ databases">
        <authorList>
            <person name="de Groot N.N."/>
        </authorList>
    </citation>
    <scope>NUCLEOTIDE SEQUENCE [LARGE SCALE GENOMIC DNA]</scope>
    <source>
        <strain evidence="5 6">HLD2</strain>
    </source>
</reference>
<evidence type="ECO:0000256" key="2">
    <source>
        <dbReference type="ARBA" id="ARBA00022490"/>
    </source>
</evidence>
<dbReference type="HAMAP" id="MF_00695">
    <property type="entry name" value="HflD_protein"/>
    <property type="match status" value="1"/>
</dbReference>
<dbReference type="InterPro" id="IPR007451">
    <property type="entry name" value="HflD"/>
</dbReference>
<dbReference type="NCBIfam" id="NF001246">
    <property type="entry name" value="PRK00218.1-2"/>
    <property type="match status" value="1"/>
</dbReference>
<proteinExistence type="inferred from homology"/>
<evidence type="ECO:0000313" key="5">
    <source>
        <dbReference type="EMBL" id="SCZ59208.1"/>
    </source>
</evidence>
<gene>
    <name evidence="4" type="primary">hflD</name>
    <name evidence="5" type="ORF">SAMN03097708_01813</name>
</gene>
<sequence>MNKSVTDKTLALAGIFQAVYLVDQVARRGSADPAAFETSIRSLFATTPKSAEDVYGSSRQLQTGLECLQSQLGSGDTPRNLELTRYAIGILHLERKLSKKPRNLDNIGKGIDRARRQAEHFSLTHENVVASLADTYVNSVSILTPRIMVAGEHGHLNQSANANRVRALLLSAIRSAVLWKQSGGGRLQLLFRRKAFLDEAQRLLG</sequence>
<dbReference type="EMBL" id="FMWD01000005">
    <property type="protein sequence ID" value="SCZ59208.1"/>
    <property type="molecule type" value="Genomic_DNA"/>
</dbReference>
<dbReference type="RefSeq" id="WP_092995690.1">
    <property type="nucleotide sequence ID" value="NZ_FMWD01000005.1"/>
</dbReference>
<comment type="subcellular location">
    <subcellularLocation>
        <location evidence="4">Cytoplasm</location>
    </subcellularLocation>
    <subcellularLocation>
        <location evidence="4">Cell membrane</location>
        <topology evidence="4">Peripheral membrane protein</topology>
        <orientation evidence="4">Cytoplasmic side</orientation>
    </subcellularLocation>
</comment>
<dbReference type="GO" id="GO:0005737">
    <property type="term" value="C:cytoplasm"/>
    <property type="evidence" value="ECO:0007669"/>
    <property type="project" value="UniProtKB-SubCell"/>
</dbReference>
<comment type="similarity">
    <text evidence="4">Belongs to the HflD family.</text>
</comment>
<keyword evidence="3 4" id="KW-0472">Membrane</keyword>
<accession>A0A1G5QC47</accession>
<keyword evidence="6" id="KW-1185">Reference proteome</keyword>
<evidence type="ECO:0000256" key="4">
    <source>
        <dbReference type="HAMAP-Rule" id="MF_00695"/>
    </source>
</evidence>
<dbReference type="PANTHER" id="PTHR38100:SF1">
    <property type="entry name" value="HIGH FREQUENCY LYSOGENIZATION PROTEIN HFLD"/>
    <property type="match status" value="1"/>
</dbReference>
<keyword evidence="1 4" id="KW-1003">Cell membrane</keyword>
<organism evidence="5 6">
    <name type="scientific">Thiohalomonas denitrificans</name>
    <dbReference type="NCBI Taxonomy" id="415747"/>
    <lineage>
        <taxon>Bacteria</taxon>
        <taxon>Pseudomonadati</taxon>
        <taxon>Pseudomonadota</taxon>
        <taxon>Gammaproteobacteria</taxon>
        <taxon>Thiohalomonadales</taxon>
        <taxon>Thiohalomonadaceae</taxon>
        <taxon>Thiohalomonas</taxon>
    </lineage>
</organism>
<dbReference type="OrthoDB" id="9788031at2"/>
<name>A0A1G5QC47_9GAMM</name>
<dbReference type="Proteomes" id="UP000199648">
    <property type="component" value="Unassembled WGS sequence"/>
</dbReference>
<dbReference type="STRING" id="415747.SAMN03097708_01813"/>
<keyword evidence="2 4" id="KW-0963">Cytoplasm</keyword>
<dbReference type="Gene3D" id="1.10.3890.10">
    <property type="entry name" value="HflD-like"/>
    <property type="match status" value="1"/>
</dbReference>
<protein>
    <recommendedName>
        <fullName evidence="4">High frequency lysogenization protein HflD homolog</fullName>
    </recommendedName>
</protein>
<evidence type="ECO:0000256" key="3">
    <source>
        <dbReference type="ARBA" id="ARBA00023136"/>
    </source>
</evidence>